<feature type="transmembrane region" description="Helical" evidence="1">
    <location>
        <begin position="48"/>
        <end position="66"/>
    </location>
</feature>
<name>A0A8J5Q5H5_FUSOX</name>
<gene>
    <name evidence="2" type="ORF">Forpi1262_v009375</name>
</gene>
<feature type="transmembrane region" description="Helical" evidence="1">
    <location>
        <begin position="127"/>
        <end position="145"/>
    </location>
</feature>
<evidence type="ECO:0000256" key="1">
    <source>
        <dbReference type="SAM" id="Phobius"/>
    </source>
</evidence>
<keyword evidence="1" id="KW-0472">Membrane</keyword>
<feature type="transmembrane region" description="Helical" evidence="1">
    <location>
        <begin position="165"/>
        <end position="193"/>
    </location>
</feature>
<dbReference type="AlphaFoldDB" id="A0A8J5Q5H5"/>
<evidence type="ECO:0000313" key="3">
    <source>
        <dbReference type="Proteomes" id="UP000693942"/>
    </source>
</evidence>
<feature type="transmembrane region" description="Helical" evidence="1">
    <location>
        <begin position="86"/>
        <end position="115"/>
    </location>
</feature>
<keyword evidence="1" id="KW-1133">Transmembrane helix</keyword>
<accession>A0A8J5Q5H5</accession>
<reference evidence="2" key="1">
    <citation type="submission" date="2021-04" db="EMBL/GenBank/DDBJ databases">
        <title>First draft genome resource for Brassicaceae pathogens Fusarium oxysporum f. sp. raphani and Fusarium oxysporum f. sp. rapae.</title>
        <authorList>
            <person name="Asai S."/>
        </authorList>
    </citation>
    <scope>NUCLEOTIDE SEQUENCE</scope>
    <source>
        <strain evidence="2">Tf1262</strain>
    </source>
</reference>
<dbReference type="EMBL" id="JAELUR010000007">
    <property type="protein sequence ID" value="KAG7428847.1"/>
    <property type="molecule type" value="Genomic_DNA"/>
</dbReference>
<sequence>MDSENARYDLVESLYGPGTVIAWLLAIASVIITWTVDKKCRRRDNLSVDFVAVALFPMVASSHLIFQVSRLPVTVAKVVTSEDANFLQLTAAIEAPLNICETFWVVSLLLAVLCSGWEGGPPKWKRLAIVLFMGVLSWATENLMFATATIKGVKVSDATLSRPYLFFLTPIVVSTWVLLLSSGIIGVGVWLAYTIVEKTGNGNENREGLRPDSDGKFILEILQHETAFPGSLKDQRARTRRGAGLARSTHNLSSIYSNIYFTGLKNI</sequence>
<keyword evidence="1" id="KW-0812">Transmembrane</keyword>
<comment type="caution">
    <text evidence="2">The sequence shown here is derived from an EMBL/GenBank/DDBJ whole genome shotgun (WGS) entry which is preliminary data.</text>
</comment>
<evidence type="ECO:0000313" key="2">
    <source>
        <dbReference type="EMBL" id="KAG7428847.1"/>
    </source>
</evidence>
<protein>
    <submittedName>
        <fullName evidence="2">Uncharacterized protein</fullName>
    </submittedName>
</protein>
<organism evidence="2 3">
    <name type="scientific">Fusarium oxysporum f. sp. raphani</name>
    <dbReference type="NCBI Taxonomy" id="96318"/>
    <lineage>
        <taxon>Eukaryota</taxon>
        <taxon>Fungi</taxon>
        <taxon>Dikarya</taxon>
        <taxon>Ascomycota</taxon>
        <taxon>Pezizomycotina</taxon>
        <taxon>Sordariomycetes</taxon>
        <taxon>Hypocreomycetidae</taxon>
        <taxon>Hypocreales</taxon>
        <taxon>Nectriaceae</taxon>
        <taxon>Fusarium</taxon>
        <taxon>Fusarium oxysporum species complex</taxon>
    </lineage>
</organism>
<dbReference type="Proteomes" id="UP000693942">
    <property type="component" value="Unassembled WGS sequence"/>
</dbReference>
<feature type="transmembrane region" description="Helical" evidence="1">
    <location>
        <begin position="20"/>
        <end position="36"/>
    </location>
</feature>
<proteinExistence type="predicted"/>